<dbReference type="InterPro" id="IPR009051">
    <property type="entry name" value="Helical_ferredxn"/>
</dbReference>
<dbReference type="InterPro" id="IPR051914">
    <property type="entry name" value="FAD-linked_OxidoTrans_Type4"/>
</dbReference>
<evidence type="ECO:0000259" key="7">
    <source>
        <dbReference type="PROSITE" id="PS51387"/>
    </source>
</evidence>
<evidence type="ECO:0000256" key="5">
    <source>
        <dbReference type="ARBA" id="ARBA00023014"/>
    </source>
</evidence>
<evidence type="ECO:0000256" key="4">
    <source>
        <dbReference type="ARBA" id="ARBA00023004"/>
    </source>
</evidence>
<keyword evidence="3" id="KW-0274">FAD</keyword>
<dbReference type="InterPro" id="IPR016164">
    <property type="entry name" value="FAD-linked_Oxase-like_C"/>
</dbReference>
<keyword evidence="2" id="KW-0479">Metal-binding</keyword>
<dbReference type="STRING" id="1121442.SAMN02745702_01148"/>
<dbReference type="InterPro" id="IPR004017">
    <property type="entry name" value="Cys_rich_dom"/>
</dbReference>
<name>A0A1T4VWX4_9BACT</name>
<dbReference type="InterPro" id="IPR016169">
    <property type="entry name" value="FAD-bd_PCMH_sub2"/>
</dbReference>
<dbReference type="PANTHER" id="PTHR42934">
    <property type="entry name" value="GLYCOLATE OXIDASE SUBUNIT GLCD"/>
    <property type="match status" value="1"/>
</dbReference>
<dbReference type="GO" id="GO:0016491">
    <property type="term" value="F:oxidoreductase activity"/>
    <property type="evidence" value="ECO:0007669"/>
    <property type="project" value="UniProtKB-ARBA"/>
</dbReference>
<keyword evidence="5" id="KW-0411">Iron-sulfur</keyword>
<dbReference type="EMBL" id="FUYA01000003">
    <property type="protein sequence ID" value="SKA69520.1"/>
    <property type="molecule type" value="Genomic_DNA"/>
</dbReference>
<dbReference type="SUPFAM" id="SSF46548">
    <property type="entry name" value="alpha-helical ferredoxin"/>
    <property type="match status" value="1"/>
</dbReference>
<dbReference type="GO" id="GO:0051536">
    <property type="term" value="F:iron-sulfur cluster binding"/>
    <property type="evidence" value="ECO:0007669"/>
    <property type="project" value="UniProtKB-KW"/>
</dbReference>
<dbReference type="Pfam" id="PF01565">
    <property type="entry name" value="FAD_binding_4"/>
    <property type="match status" value="1"/>
</dbReference>
<feature type="domain" description="FAD-binding PCMH-type" evidence="7">
    <location>
        <begin position="134"/>
        <end position="354"/>
    </location>
</feature>
<dbReference type="PROSITE" id="PS51387">
    <property type="entry name" value="FAD_PCMH"/>
    <property type="match status" value="1"/>
</dbReference>
<dbReference type="InterPro" id="IPR017900">
    <property type="entry name" value="4Fe4S_Fe_S_CS"/>
</dbReference>
<gene>
    <name evidence="8" type="ORF">SAMN02745702_01148</name>
</gene>
<dbReference type="SUPFAM" id="SSF56176">
    <property type="entry name" value="FAD-binding/transporter-associated domain-like"/>
    <property type="match status" value="1"/>
</dbReference>
<dbReference type="InterPro" id="IPR036318">
    <property type="entry name" value="FAD-bd_PCMH-like_sf"/>
</dbReference>
<dbReference type="Pfam" id="PF02913">
    <property type="entry name" value="FAD-oxidase_C"/>
    <property type="match status" value="2"/>
</dbReference>
<dbReference type="InterPro" id="IPR004113">
    <property type="entry name" value="FAD-bd_oxidored_4_C"/>
</dbReference>
<keyword evidence="4" id="KW-0408">Iron</keyword>
<dbReference type="RefSeq" id="WP_078684450.1">
    <property type="nucleotide sequence ID" value="NZ_FUYA01000003.1"/>
</dbReference>
<dbReference type="PROSITE" id="PS00198">
    <property type="entry name" value="4FE4S_FER_1"/>
    <property type="match status" value="1"/>
</dbReference>
<keyword evidence="9" id="KW-1185">Reference proteome</keyword>
<dbReference type="InterPro" id="IPR017896">
    <property type="entry name" value="4Fe4S_Fe-S-bd"/>
</dbReference>
<evidence type="ECO:0000313" key="8">
    <source>
        <dbReference type="EMBL" id="SKA69520.1"/>
    </source>
</evidence>
<accession>A0A1T4VWX4</accession>
<dbReference type="AlphaFoldDB" id="A0A1T4VWX4"/>
<evidence type="ECO:0000256" key="2">
    <source>
        <dbReference type="ARBA" id="ARBA00022723"/>
    </source>
</evidence>
<reference evidence="8 9" key="1">
    <citation type="submission" date="2017-02" db="EMBL/GenBank/DDBJ databases">
        <authorList>
            <person name="Peterson S.W."/>
        </authorList>
    </citation>
    <scope>NUCLEOTIDE SEQUENCE [LARGE SCALE GENOMIC DNA]</scope>
    <source>
        <strain evidence="8 9">DSM 18034</strain>
    </source>
</reference>
<proteinExistence type="predicted"/>
<dbReference type="Gene3D" id="3.30.465.10">
    <property type="match status" value="1"/>
</dbReference>
<protein>
    <submittedName>
        <fullName evidence="8">FAD/FMN-containing dehydrogenase</fullName>
    </submittedName>
</protein>
<dbReference type="GO" id="GO:0046872">
    <property type="term" value="F:metal ion binding"/>
    <property type="evidence" value="ECO:0007669"/>
    <property type="project" value="UniProtKB-KW"/>
</dbReference>
<evidence type="ECO:0000256" key="1">
    <source>
        <dbReference type="ARBA" id="ARBA00022630"/>
    </source>
</evidence>
<dbReference type="Gene3D" id="1.10.1060.10">
    <property type="entry name" value="Alpha-helical ferredoxin"/>
    <property type="match status" value="1"/>
</dbReference>
<dbReference type="SUPFAM" id="SSF55103">
    <property type="entry name" value="FAD-linked oxidases, C-terminal domain"/>
    <property type="match status" value="1"/>
</dbReference>
<keyword evidence="1" id="KW-0285">Flavoprotein</keyword>
<dbReference type="Gene3D" id="3.30.70.2740">
    <property type="match status" value="1"/>
</dbReference>
<dbReference type="PANTHER" id="PTHR42934:SF2">
    <property type="entry name" value="GLYCOLATE OXIDASE SUBUNIT GLCD"/>
    <property type="match status" value="1"/>
</dbReference>
<organism evidence="8 9">
    <name type="scientific">Desulfobaculum bizertense DSM 18034</name>
    <dbReference type="NCBI Taxonomy" id="1121442"/>
    <lineage>
        <taxon>Bacteria</taxon>
        <taxon>Pseudomonadati</taxon>
        <taxon>Thermodesulfobacteriota</taxon>
        <taxon>Desulfovibrionia</taxon>
        <taxon>Desulfovibrionales</taxon>
        <taxon>Desulfovibrionaceae</taxon>
        <taxon>Desulfobaculum</taxon>
    </lineage>
</organism>
<dbReference type="Proteomes" id="UP000189733">
    <property type="component" value="Unassembled WGS sequence"/>
</dbReference>
<feature type="domain" description="4Fe-4S ferredoxin-type" evidence="6">
    <location>
        <begin position="719"/>
        <end position="748"/>
    </location>
</feature>
<evidence type="ECO:0000313" key="9">
    <source>
        <dbReference type="Proteomes" id="UP000189733"/>
    </source>
</evidence>
<dbReference type="Pfam" id="PF02754">
    <property type="entry name" value="CCG"/>
    <property type="match status" value="2"/>
</dbReference>
<dbReference type="PROSITE" id="PS51379">
    <property type="entry name" value="4FE4S_FER_2"/>
    <property type="match status" value="2"/>
</dbReference>
<dbReference type="OrthoDB" id="9811557at2"/>
<evidence type="ECO:0000256" key="3">
    <source>
        <dbReference type="ARBA" id="ARBA00022827"/>
    </source>
</evidence>
<dbReference type="Pfam" id="PF13183">
    <property type="entry name" value="Fer4_8"/>
    <property type="match status" value="1"/>
</dbReference>
<dbReference type="InterPro" id="IPR016166">
    <property type="entry name" value="FAD-bd_PCMH"/>
</dbReference>
<dbReference type="GO" id="GO:0071949">
    <property type="term" value="F:FAD binding"/>
    <property type="evidence" value="ECO:0007669"/>
    <property type="project" value="InterPro"/>
</dbReference>
<dbReference type="InterPro" id="IPR006094">
    <property type="entry name" value="Oxid_FAD_bind_N"/>
</dbReference>
<feature type="domain" description="4Fe-4S ferredoxin-type" evidence="6">
    <location>
        <begin position="780"/>
        <end position="810"/>
    </location>
</feature>
<sequence length="1190" mass="131713">MPYKGPHISIAPERLVPRVLGLDFADFKKWPDAVRETAQDLAAELFLIRYNPFIDPERVWKSAQASFGRAKLALSEEFSSVLATGMFRFWNQFKDDMKFRDEVIGRARQFMPEEVIDTRPNSRVECATDATDLRMELPLFVVFPETTAQVRDFVRLANSMNFTIIPRGGGSGLTGGAIPSRRRSVVLSMAKLNKILDIDAEAKTICCQSGVITIDGIKAAAAKNLLFTVDPASKTASSIGGNVSENSGGPFAFEYGTTIDNILSYKIVMPSGELLDVRRKDHPYHKILPHETAVFEIFNDHGELADTISLSGTEVRAEGLGKDVTNKYLGGLPGVQKEGVDGIITEACFTCYDQLEHSRVLCLEFFGRTMRPAMHVIRDVVGLRDQIRREGDLVKISALEEFGIKYVQAIEYHKKSMQYEGQPISVLILQLDSNDQDALDTAVHRIIDIVTPYDEVDIFAARDAKEAEVFWEDRHRLSAISKRTSGFKINEDIVIPLNVVPEFADFLESLNLIYMAKAYRTALQDVGRLPGIGVEDRFINMEFTFASKIINGEIDTAEISDQELEVQIYYFFRDLKSRYMDLSEELEGVHEHMTATRIVIANHMHAGDGNCHVNLPVNSNDPNMMALAEEAIHKVSEQVVDMGGVVSGEHGIGITKISFLPEAKLRALSEYKKQIDPKDIFNPGKLTSRKLPAPTYTFSFNKLIEDISTTGLADKERLMSMLTNIQNCTRCGKCKQVCPMYKPSKSLIHHPRNKNISLGALIEAVYYSQVTEGNLDKQLLDRLRDLVDHCTACGKCMAVCPVKINTPEVTLHMRTFLEEKGAGGHPVKERVLHFLAKSPSSRVPRAAKAAALGQTFANRGVGLIPAPWRKRMENPMFTGKGPGLGLKNLDDALHLSRGSFFVPQNAAPDTPAVFYFPGCGAGLFANNIALAGLYLLFRAGIPVVLPPEHMCCGYPLITAGCEEAFNTNRSRNIEKIADLMRNAQEAGLNVRHVLTSCGTCREGLKEYHLDTLATPLSHKDVTQFVSEQARELMTALPADDRPLLYHAACHAEWSGVKATVASGVYAKSLAELSGCDVSTSPGCCGESGMGAFTTPSLYNKLREDKQKRLKKDLADYPKDRPVVVGCPSCRIGIRRSLIAMKDTHKVIHSLEYLAERLGGAKWKKELLAALSSRGEQGMRSVALPAQKEKA</sequence>
<evidence type="ECO:0000259" key="6">
    <source>
        <dbReference type="PROSITE" id="PS51379"/>
    </source>
</evidence>